<evidence type="ECO:0000313" key="9">
    <source>
        <dbReference type="Proteomes" id="UP000653056"/>
    </source>
</evidence>
<evidence type="ECO:0000256" key="4">
    <source>
        <dbReference type="SAM" id="MobiDB-lite"/>
    </source>
</evidence>
<dbReference type="CDD" id="cd19411">
    <property type="entry name" value="MCP2201-like_sensor"/>
    <property type="match status" value="1"/>
</dbReference>
<keyword evidence="9" id="KW-1185">Reference proteome</keyword>
<dbReference type="PROSITE" id="PS50111">
    <property type="entry name" value="CHEMOTAXIS_TRANSDUC_2"/>
    <property type="match status" value="1"/>
</dbReference>
<dbReference type="RefSeq" id="WP_189472976.1">
    <property type="nucleotide sequence ID" value="NZ_BMXS01000044.1"/>
</dbReference>
<dbReference type="SUPFAM" id="SSF58104">
    <property type="entry name" value="Methyl-accepting chemotaxis protein (MCP) signaling domain"/>
    <property type="match status" value="1"/>
</dbReference>
<keyword evidence="1" id="KW-0145">Chemotaxis</keyword>
<comment type="caution">
    <text evidence="8">The sequence shown here is derived from an EMBL/GenBank/DDBJ whole genome shotgun (WGS) entry which is preliminary data.</text>
</comment>
<evidence type="ECO:0000313" key="8">
    <source>
        <dbReference type="EMBL" id="GGY11394.1"/>
    </source>
</evidence>
<feature type="region of interest" description="Disordered" evidence="4">
    <location>
        <begin position="278"/>
        <end position="301"/>
    </location>
</feature>
<feature type="domain" description="HAMP" evidence="7">
    <location>
        <begin position="209"/>
        <end position="261"/>
    </location>
</feature>
<organism evidence="8 9">
    <name type="scientific">Litchfieldella qijiaojingensis</name>
    <dbReference type="NCBI Taxonomy" id="980347"/>
    <lineage>
        <taxon>Bacteria</taxon>
        <taxon>Pseudomonadati</taxon>
        <taxon>Pseudomonadota</taxon>
        <taxon>Gammaproteobacteria</taxon>
        <taxon>Oceanospirillales</taxon>
        <taxon>Halomonadaceae</taxon>
        <taxon>Litchfieldella</taxon>
    </lineage>
</organism>
<dbReference type="CDD" id="cd06225">
    <property type="entry name" value="HAMP"/>
    <property type="match status" value="1"/>
</dbReference>
<keyword evidence="5" id="KW-1133">Transmembrane helix</keyword>
<dbReference type="Pfam" id="PF12729">
    <property type="entry name" value="4HB_MCP_1"/>
    <property type="match status" value="1"/>
</dbReference>
<proteinExistence type="inferred from homology"/>
<dbReference type="EMBL" id="BMXS01000044">
    <property type="protein sequence ID" value="GGY11394.1"/>
    <property type="molecule type" value="Genomic_DNA"/>
</dbReference>
<dbReference type="Pfam" id="PF00672">
    <property type="entry name" value="HAMP"/>
    <property type="match status" value="1"/>
</dbReference>
<accession>A0ABQ2ZBW3</accession>
<reference evidence="9" key="1">
    <citation type="journal article" date="2019" name="Int. J. Syst. Evol. Microbiol.">
        <title>The Global Catalogue of Microorganisms (GCM) 10K type strain sequencing project: providing services to taxonomists for standard genome sequencing and annotation.</title>
        <authorList>
            <consortium name="The Broad Institute Genomics Platform"/>
            <consortium name="The Broad Institute Genome Sequencing Center for Infectious Disease"/>
            <person name="Wu L."/>
            <person name="Ma J."/>
        </authorList>
    </citation>
    <scope>NUCLEOTIDE SEQUENCE [LARGE SCALE GENOMIC DNA]</scope>
    <source>
        <strain evidence="9">KCTC 22228</strain>
    </source>
</reference>
<feature type="compositionally biased region" description="Low complexity" evidence="4">
    <location>
        <begin position="288"/>
        <end position="301"/>
    </location>
</feature>
<dbReference type="SMART" id="SM00304">
    <property type="entry name" value="HAMP"/>
    <property type="match status" value="1"/>
</dbReference>
<feature type="transmembrane region" description="Helical" evidence="5">
    <location>
        <begin position="188"/>
        <end position="207"/>
    </location>
</feature>
<name>A0ABQ2ZBW3_9GAMM</name>
<dbReference type="InterPro" id="IPR051310">
    <property type="entry name" value="MCP_chemotaxis"/>
</dbReference>
<evidence type="ECO:0000256" key="3">
    <source>
        <dbReference type="PROSITE-ProRule" id="PRU00284"/>
    </source>
</evidence>
<sequence>MRLSVKAKLGLSFGLLLVLIGILGFVAIVQMDEVNRKSTEIADNWLPSVDVVHRINTATSDYRIAENQHVIAQTESAMKLAEDSMDEILARLNADRAHYETLISSPEEQAIYDDFARKFDDYMRLHDQMIERSRVNDTEGAMAILAGESRELFDAFSSDMLRLVELNTASGARASDEGDIIYTKAQKIIFGVIAAALLFSLLAGVLVTRGLLRAITSALGLANAVAAGDLNASAQVKSNDEIKDLIDALNAMAAKLREVVGEVTGAVRNVASGSQEMAAASEQLSQGATEQAASAEEASSSMEQMTANIKQNADNATQTESIARDAANDAETSGRAVTEAVGAMETIAEKILIVQEIARQTDLLALNAAVEAARAGEHGRGFAVVAAEVRKLAERSQAAALEISGLSGDTVKAARSAGEMLTKLVPDIQKSAELIAEISAASNEQNAGASQINVAIQQLDKVTQQNTSAAEEMSATAEELSTQAEQLQAAIAYFRVDDQAVRAALPPSRANPTVAARASRPRREIVARHEKASGGFALDMSDANDALDIEFERSENA</sequence>
<keyword evidence="5" id="KW-0472">Membrane</keyword>
<dbReference type="PROSITE" id="PS50885">
    <property type="entry name" value="HAMP"/>
    <property type="match status" value="1"/>
</dbReference>
<dbReference type="PANTHER" id="PTHR43531:SF11">
    <property type="entry name" value="METHYL-ACCEPTING CHEMOTAXIS PROTEIN 3"/>
    <property type="match status" value="1"/>
</dbReference>
<dbReference type="PANTHER" id="PTHR43531">
    <property type="entry name" value="PROTEIN ICFG"/>
    <property type="match status" value="1"/>
</dbReference>
<keyword evidence="5" id="KW-0812">Transmembrane</keyword>
<evidence type="ECO:0000256" key="5">
    <source>
        <dbReference type="SAM" id="Phobius"/>
    </source>
</evidence>
<evidence type="ECO:0000259" key="6">
    <source>
        <dbReference type="PROSITE" id="PS50111"/>
    </source>
</evidence>
<dbReference type="Proteomes" id="UP000653056">
    <property type="component" value="Unassembled WGS sequence"/>
</dbReference>
<evidence type="ECO:0000256" key="1">
    <source>
        <dbReference type="ARBA" id="ARBA00022500"/>
    </source>
</evidence>
<comment type="similarity">
    <text evidence="2">Belongs to the methyl-accepting chemotaxis (MCP) protein family.</text>
</comment>
<dbReference type="InterPro" id="IPR047347">
    <property type="entry name" value="YvaQ-like_sensor"/>
</dbReference>
<evidence type="ECO:0000256" key="2">
    <source>
        <dbReference type="ARBA" id="ARBA00029447"/>
    </source>
</evidence>
<keyword evidence="3" id="KW-0807">Transducer</keyword>
<dbReference type="SMART" id="SM00283">
    <property type="entry name" value="MA"/>
    <property type="match status" value="1"/>
</dbReference>
<gene>
    <name evidence="8" type="primary">mcp34H-6</name>
    <name evidence="8" type="ORF">GCM10007160_43010</name>
</gene>
<dbReference type="InterPro" id="IPR024478">
    <property type="entry name" value="HlyB_4HB_MCP"/>
</dbReference>
<evidence type="ECO:0000259" key="7">
    <source>
        <dbReference type="PROSITE" id="PS50885"/>
    </source>
</evidence>
<protein>
    <submittedName>
        <fullName evidence="8">Chemotaxis protein</fullName>
    </submittedName>
</protein>
<dbReference type="InterPro" id="IPR003660">
    <property type="entry name" value="HAMP_dom"/>
</dbReference>
<dbReference type="Pfam" id="PF00015">
    <property type="entry name" value="MCPsignal"/>
    <property type="match status" value="1"/>
</dbReference>
<dbReference type="Gene3D" id="1.10.287.950">
    <property type="entry name" value="Methyl-accepting chemotaxis protein"/>
    <property type="match status" value="1"/>
</dbReference>
<feature type="domain" description="Methyl-accepting transducer" evidence="6">
    <location>
        <begin position="266"/>
        <end position="481"/>
    </location>
</feature>
<dbReference type="InterPro" id="IPR004089">
    <property type="entry name" value="MCPsignal_dom"/>
</dbReference>